<sequence length="86" mass="9297">PHRTWSLSHHQPALSPHQPIANVNVATSVQAANAKEVVVVNLVGLLNYPELVLPQRPRTQHPSSSLGLDVCRVKLASGHHACDCNL</sequence>
<reference evidence="1 2" key="1">
    <citation type="submission" date="2020-02" db="EMBL/GenBank/DDBJ databases">
        <title>Draft genome sequence of Haematococcus lacustris strain NIES-144.</title>
        <authorList>
            <person name="Morimoto D."/>
            <person name="Nakagawa S."/>
            <person name="Yoshida T."/>
            <person name="Sawayama S."/>
        </authorList>
    </citation>
    <scope>NUCLEOTIDE SEQUENCE [LARGE SCALE GENOMIC DNA]</scope>
    <source>
        <strain evidence="1 2">NIES-144</strain>
    </source>
</reference>
<accession>A0A699ZBQ6</accession>
<feature type="non-terminal residue" evidence="1">
    <location>
        <position position="1"/>
    </location>
</feature>
<dbReference type="EMBL" id="BLLF01001569">
    <property type="protein sequence ID" value="GFH20073.1"/>
    <property type="molecule type" value="Genomic_DNA"/>
</dbReference>
<proteinExistence type="predicted"/>
<evidence type="ECO:0000313" key="1">
    <source>
        <dbReference type="EMBL" id="GFH20073.1"/>
    </source>
</evidence>
<dbReference type="AlphaFoldDB" id="A0A699ZBQ6"/>
<name>A0A699ZBQ6_HAELA</name>
<keyword evidence="2" id="KW-1185">Reference proteome</keyword>
<dbReference type="Proteomes" id="UP000485058">
    <property type="component" value="Unassembled WGS sequence"/>
</dbReference>
<gene>
    <name evidence="1" type="ORF">HaLaN_17136</name>
</gene>
<comment type="caution">
    <text evidence="1">The sequence shown here is derived from an EMBL/GenBank/DDBJ whole genome shotgun (WGS) entry which is preliminary data.</text>
</comment>
<organism evidence="1 2">
    <name type="scientific">Haematococcus lacustris</name>
    <name type="common">Green alga</name>
    <name type="synonym">Haematococcus pluvialis</name>
    <dbReference type="NCBI Taxonomy" id="44745"/>
    <lineage>
        <taxon>Eukaryota</taxon>
        <taxon>Viridiplantae</taxon>
        <taxon>Chlorophyta</taxon>
        <taxon>core chlorophytes</taxon>
        <taxon>Chlorophyceae</taxon>
        <taxon>CS clade</taxon>
        <taxon>Chlamydomonadales</taxon>
        <taxon>Haematococcaceae</taxon>
        <taxon>Haematococcus</taxon>
    </lineage>
</organism>
<evidence type="ECO:0000313" key="2">
    <source>
        <dbReference type="Proteomes" id="UP000485058"/>
    </source>
</evidence>
<protein>
    <submittedName>
        <fullName evidence="1">Uncharacterized protein</fullName>
    </submittedName>
</protein>